<proteinExistence type="predicted"/>
<reference evidence="1 2" key="1">
    <citation type="submission" date="2020-08" db="EMBL/GenBank/DDBJ databases">
        <title>Sequencing the genomes of 1000 actinobacteria strains.</title>
        <authorList>
            <person name="Klenk H.-P."/>
        </authorList>
    </citation>
    <scope>NUCLEOTIDE SEQUENCE [LARGE SCALE GENOMIC DNA]</scope>
    <source>
        <strain evidence="1 2">DSM 41827</strain>
    </source>
</reference>
<evidence type="ECO:0000313" key="1">
    <source>
        <dbReference type="EMBL" id="MBA9053191.1"/>
    </source>
</evidence>
<keyword evidence="2" id="KW-1185">Reference proteome</keyword>
<dbReference type="Proteomes" id="UP000577386">
    <property type="component" value="Unassembled WGS sequence"/>
</dbReference>
<comment type="caution">
    <text evidence="1">The sequence shown here is derived from an EMBL/GenBank/DDBJ whole genome shotgun (WGS) entry which is preliminary data.</text>
</comment>
<protein>
    <submittedName>
        <fullName evidence="1">Uncharacterized protein</fullName>
    </submittedName>
</protein>
<sequence length="120" mass="13255">MSWGFGEAGGRNSLLLRKGTFRFFLLFIRCWVDAGPGSYRKHSTVLRPLVGCDHRADGVCKHSRQHPLAADPPRCADQVQRPVRSRKEIRGFCATVPPARCTAVSGPRSRTLSPGSGRPR</sequence>
<organism evidence="1 2">
    <name type="scientific">Streptomyces murinus</name>
    <dbReference type="NCBI Taxonomy" id="33900"/>
    <lineage>
        <taxon>Bacteria</taxon>
        <taxon>Bacillati</taxon>
        <taxon>Actinomycetota</taxon>
        <taxon>Actinomycetes</taxon>
        <taxon>Kitasatosporales</taxon>
        <taxon>Streptomycetaceae</taxon>
        <taxon>Streptomyces</taxon>
    </lineage>
</organism>
<name>A0A7W3RKM5_STRMR</name>
<accession>A0A7W3RKM5</accession>
<evidence type="ECO:0000313" key="2">
    <source>
        <dbReference type="Proteomes" id="UP000577386"/>
    </source>
</evidence>
<dbReference type="EMBL" id="JACJIJ010000002">
    <property type="protein sequence ID" value="MBA9053191.1"/>
    <property type="molecule type" value="Genomic_DNA"/>
</dbReference>
<gene>
    <name evidence="1" type="ORF">HDA42_002369</name>
</gene>
<dbReference type="AlphaFoldDB" id="A0A7W3RKM5"/>